<dbReference type="RefSeq" id="WP_049739293.1">
    <property type="nucleotide sequence ID" value="NZ_BJON01000032.1"/>
</dbReference>
<dbReference type="STRING" id="54915.ADS79_15285"/>
<evidence type="ECO:0000313" key="4">
    <source>
        <dbReference type="Proteomes" id="UP000319578"/>
    </source>
</evidence>
<protein>
    <submittedName>
        <fullName evidence="2">Uncharacterized protein</fullName>
    </submittedName>
</protein>
<accession>A0A0K9YNK9</accession>
<organism evidence="2 3">
    <name type="scientific">Brevibacillus reuszeri</name>
    <dbReference type="NCBI Taxonomy" id="54915"/>
    <lineage>
        <taxon>Bacteria</taxon>
        <taxon>Bacillati</taxon>
        <taxon>Bacillota</taxon>
        <taxon>Bacilli</taxon>
        <taxon>Bacillales</taxon>
        <taxon>Paenibacillaceae</taxon>
        <taxon>Brevibacillus</taxon>
    </lineage>
</organism>
<reference evidence="1 4" key="3">
    <citation type="submission" date="2019-06" db="EMBL/GenBank/DDBJ databases">
        <title>Whole genome shotgun sequence of Brevibacillus reuszeri NBRC 15719.</title>
        <authorList>
            <person name="Hosoyama A."/>
            <person name="Uohara A."/>
            <person name="Ohji S."/>
            <person name="Ichikawa N."/>
        </authorList>
    </citation>
    <scope>NUCLEOTIDE SEQUENCE [LARGE SCALE GENOMIC DNA]</scope>
    <source>
        <strain evidence="1 4">NBRC 15719</strain>
    </source>
</reference>
<comment type="caution">
    <text evidence="2">The sequence shown here is derived from an EMBL/GenBank/DDBJ whole genome shotgun (WGS) entry which is preliminary data.</text>
</comment>
<proteinExistence type="predicted"/>
<dbReference type="AlphaFoldDB" id="A0A0K9YNK9"/>
<dbReference type="Proteomes" id="UP000036834">
    <property type="component" value="Unassembled WGS sequence"/>
</dbReference>
<reference evidence="3" key="1">
    <citation type="submission" date="2015-07" db="EMBL/GenBank/DDBJ databases">
        <title>Genome sequencing project for genomic taxonomy and phylogenomics of Bacillus-like bacteria.</title>
        <authorList>
            <person name="Liu B."/>
            <person name="Wang J."/>
            <person name="Zhu Y."/>
            <person name="Liu G."/>
            <person name="Chen Q."/>
            <person name="Chen Z."/>
            <person name="Lan J."/>
            <person name="Che J."/>
            <person name="Ge C."/>
            <person name="Shi H."/>
            <person name="Pan Z."/>
            <person name="Liu X."/>
        </authorList>
    </citation>
    <scope>NUCLEOTIDE SEQUENCE [LARGE SCALE GENOMIC DNA]</scope>
    <source>
        <strain evidence="3">DSM 9887</strain>
    </source>
</reference>
<dbReference type="Proteomes" id="UP000319578">
    <property type="component" value="Unassembled WGS sequence"/>
</dbReference>
<reference evidence="2" key="2">
    <citation type="submission" date="2015-07" db="EMBL/GenBank/DDBJ databases">
        <title>MeaNS - Measles Nucleotide Surveillance Program.</title>
        <authorList>
            <person name="Tran T."/>
            <person name="Druce J."/>
        </authorList>
    </citation>
    <scope>NUCLEOTIDE SEQUENCE</scope>
    <source>
        <strain evidence="2">DSM 9887</strain>
    </source>
</reference>
<evidence type="ECO:0000313" key="3">
    <source>
        <dbReference type="Proteomes" id="UP000036834"/>
    </source>
</evidence>
<name>A0A0K9YNK9_9BACL</name>
<keyword evidence="4" id="KW-1185">Reference proteome</keyword>
<dbReference type="OrthoDB" id="2469131at2"/>
<dbReference type="EMBL" id="BJON01000032">
    <property type="protein sequence ID" value="GED72646.1"/>
    <property type="molecule type" value="Genomic_DNA"/>
</dbReference>
<dbReference type="EMBL" id="LGIQ01000009">
    <property type="protein sequence ID" value="KNB70323.1"/>
    <property type="molecule type" value="Genomic_DNA"/>
</dbReference>
<gene>
    <name evidence="2" type="ORF">ADS79_15285</name>
    <name evidence="1" type="ORF">BRE01_63480</name>
</gene>
<evidence type="ECO:0000313" key="2">
    <source>
        <dbReference type="EMBL" id="KNB70323.1"/>
    </source>
</evidence>
<evidence type="ECO:0000313" key="1">
    <source>
        <dbReference type="EMBL" id="GED72646.1"/>
    </source>
</evidence>
<dbReference type="PATRIC" id="fig|54915.3.peg.2055"/>
<sequence length="81" mass="9620">MKIALHQIAYQIGMHPTEMAKLVFEGEVTGEVPDRNPQAKDAWVDLHSLSNFIQWRFDQGHFDKMFYDKAMRHINKYMPIR</sequence>